<comment type="similarity">
    <text evidence="1">Belongs to the universal stress protein A family.</text>
</comment>
<keyword evidence="4" id="KW-1185">Reference proteome</keyword>
<dbReference type="PANTHER" id="PTHR46268">
    <property type="entry name" value="STRESS RESPONSE PROTEIN NHAX"/>
    <property type="match status" value="1"/>
</dbReference>
<protein>
    <recommendedName>
        <fullName evidence="2">UspA domain-containing protein</fullName>
    </recommendedName>
</protein>
<evidence type="ECO:0000259" key="2">
    <source>
        <dbReference type="Pfam" id="PF00582"/>
    </source>
</evidence>
<accession>A0A5A5TE08</accession>
<gene>
    <name evidence="3" type="ORF">KDI_32160</name>
</gene>
<name>A0A5A5TE08_9CHLR</name>
<reference evidence="3 4" key="1">
    <citation type="submission" date="2019-01" db="EMBL/GenBank/DDBJ databases">
        <title>Draft genome sequence of Dictyobacter sp. Uno17.</title>
        <authorList>
            <person name="Wang C.M."/>
            <person name="Zheng Y."/>
            <person name="Sakai Y."/>
            <person name="Abe K."/>
            <person name="Yokota A."/>
            <person name="Yabe S."/>
        </authorList>
    </citation>
    <scope>NUCLEOTIDE SEQUENCE [LARGE SCALE GENOMIC DNA]</scope>
    <source>
        <strain evidence="3 4">Uno17</strain>
    </source>
</reference>
<sequence length="322" mass="35018">MFKYILVPLDESSNAEQALPIAARIAHINQAEVSLVHILLPLTDYGIATSAAAMAMNESYTIELQDAENYMHTIAHAAILKGLKVTTHILNGPLNQALLDFAKLQQDSLIVLSSQADTGLWRFLKGGLGQNLIRHSASPVLVLRNDYSVEILKQVDQHHPFSMLAALDGSSSSESALLPAAQLSAALSAPNPGKLHLLHIVRPSKLKQRQQGQNESAATEQAVREAQAYLGRVKEDIQHKLALSIPLDITSSVIVDDNIAAAIVKTAEEKQVNMEAEQAAYHAIAVVTHKDHGLSYWFGQHVSEHLLGVTHLPLLVVRLHTS</sequence>
<dbReference type="InterPro" id="IPR006015">
    <property type="entry name" value="Universal_stress_UspA"/>
</dbReference>
<dbReference type="InterPro" id="IPR006016">
    <property type="entry name" value="UspA"/>
</dbReference>
<proteinExistence type="inferred from homology"/>
<dbReference type="OrthoDB" id="5564966at2"/>
<dbReference type="EMBL" id="BIXY01000048">
    <property type="protein sequence ID" value="GCF09652.1"/>
    <property type="molecule type" value="Genomic_DNA"/>
</dbReference>
<evidence type="ECO:0000313" key="3">
    <source>
        <dbReference type="EMBL" id="GCF09652.1"/>
    </source>
</evidence>
<dbReference type="Proteomes" id="UP000322530">
    <property type="component" value="Unassembled WGS sequence"/>
</dbReference>
<dbReference type="Pfam" id="PF00582">
    <property type="entry name" value="Usp"/>
    <property type="match status" value="2"/>
</dbReference>
<evidence type="ECO:0000313" key="4">
    <source>
        <dbReference type="Proteomes" id="UP000322530"/>
    </source>
</evidence>
<dbReference type="Gene3D" id="3.40.50.620">
    <property type="entry name" value="HUPs"/>
    <property type="match status" value="2"/>
</dbReference>
<organism evidence="3 4">
    <name type="scientific">Dictyobacter arantiisoli</name>
    <dbReference type="NCBI Taxonomy" id="2014874"/>
    <lineage>
        <taxon>Bacteria</taxon>
        <taxon>Bacillati</taxon>
        <taxon>Chloroflexota</taxon>
        <taxon>Ktedonobacteria</taxon>
        <taxon>Ktedonobacterales</taxon>
        <taxon>Dictyobacteraceae</taxon>
        <taxon>Dictyobacter</taxon>
    </lineage>
</organism>
<evidence type="ECO:0000256" key="1">
    <source>
        <dbReference type="ARBA" id="ARBA00008791"/>
    </source>
</evidence>
<feature type="domain" description="UspA" evidence="2">
    <location>
        <begin position="163"/>
        <end position="318"/>
    </location>
</feature>
<dbReference type="PANTHER" id="PTHR46268:SF6">
    <property type="entry name" value="UNIVERSAL STRESS PROTEIN UP12"/>
    <property type="match status" value="1"/>
</dbReference>
<feature type="domain" description="UspA" evidence="2">
    <location>
        <begin position="1"/>
        <end position="144"/>
    </location>
</feature>
<dbReference type="SUPFAM" id="SSF52402">
    <property type="entry name" value="Adenine nucleotide alpha hydrolases-like"/>
    <property type="match status" value="2"/>
</dbReference>
<dbReference type="AlphaFoldDB" id="A0A5A5TE08"/>
<dbReference type="CDD" id="cd00293">
    <property type="entry name" value="USP-like"/>
    <property type="match status" value="1"/>
</dbReference>
<comment type="caution">
    <text evidence="3">The sequence shown here is derived from an EMBL/GenBank/DDBJ whole genome shotgun (WGS) entry which is preliminary data.</text>
</comment>
<dbReference type="InterPro" id="IPR014729">
    <property type="entry name" value="Rossmann-like_a/b/a_fold"/>
</dbReference>
<dbReference type="PRINTS" id="PR01438">
    <property type="entry name" value="UNVRSLSTRESS"/>
</dbReference>
<dbReference type="RefSeq" id="WP_149402576.1">
    <property type="nucleotide sequence ID" value="NZ_BIXY01000048.1"/>
</dbReference>